<evidence type="ECO:0000313" key="3">
    <source>
        <dbReference type="EMBL" id="OEU12409.1"/>
    </source>
</evidence>
<feature type="region of interest" description="Disordered" evidence="1">
    <location>
        <begin position="64"/>
        <end position="97"/>
    </location>
</feature>
<accession>A0A1E7F2N9</accession>
<name>A0A1E7F2N9_9STRA</name>
<dbReference type="KEGG" id="fcy:FRACYDRAFT_270626"/>
<gene>
    <name evidence="3" type="ORF">FRACYDRAFT_270626</name>
</gene>
<protein>
    <submittedName>
        <fullName evidence="3">Uncharacterized protein</fullName>
    </submittedName>
</protein>
<dbReference type="AlphaFoldDB" id="A0A1E7F2N9"/>
<sequence length="97" mass="10551">MAQRVAGSKLVSAAVLGTVGVVCISAIYVPFVADKDLLRGMHEESSPPTSTMLQQEIRKLQQEGILRSDDDDSNIGNIPGMKPADTPQKKSMWGYFK</sequence>
<feature type="transmembrane region" description="Helical" evidence="2">
    <location>
        <begin position="12"/>
        <end position="33"/>
    </location>
</feature>
<dbReference type="EMBL" id="KV784365">
    <property type="protein sequence ID" value="OEU12409.1"/>
    <property type="molecule type" value="Genomic_DNA"/>
</dbReference>
<evidence type="ECO:0000313" key="4">
    <source>
        <dbReference type="Proteomes" id="UP000095751"/>
    </source>
</evidence>
<keyword evidence="2" id="KW-1133">Transmembrane helix</keyword>
<organism evidence="3 4">
    <name type="scientific">Fragilariopsis cylindrus CCMP1102</name>
    <dbReference type="NCBI Taxonomy" id="635003"/>
    <lineage>
        <taxon>Eukaryota</taxon>
        <taxon>Sar</taxon>
        <taxon>Stramenopiles</taxon>
        <taxon>Ochrophyta</taxon>
        <taxon>Bacillariophyta</taxon>
        <taxon>Bacillariophyceae</taxon>
        <taxon>Bacillariophycidae</taxon>
        <taxon>Bacillariales</taxon>
        <taxon>Bacillariaceae</taxon>
        <taxon>Fragilariopsis</taxon>
    </lineage>
</organism>
<evidence type="ECO:0000256" key="2">
    <source>
        <dbReference type="SAM" id="Phobius"/>
    </source>
</evidence>
<keyword evidence="2" id="KW-0472">Membrane</keyword>
<dbReference type="Proteomes" id="UP000095751">
    <property type="component" value="Unassembled WGS sequence"/>
</dbReference>
<dbReference type="OrthoDB" id="48360at2759"/>
<evidence type="ECO:0000256" key="1">
    <source>
        <dbReference type="SAM" id="MobiDB-lite"/>
    </source>
</evidence>
<reference evidence="3 4" key="1">
    <citation type="submission" date="2016-09" db="EMBL/GenBank/DDBJ databases">
        <title>Extensive genetic diversity and differential bi-allelic expression allows diatom success in the polar Southern Ocean.</title>
        <authorList>
            <consortium name="DOE Joint Genome Institute"/>
            <person name="Mock T."/>
            <person name="Otillar R.P."/>
            <person name="Strauss J."/>
            <person name="Dupont C."/>
            <person name="Frickenhaus S."/>
            <person name="Maumus F."/>
            <person name="Mcmullan M."/>
            <person name="Sanges R."/>
            <person name="Schmutz J."/>
            <person name="Toseland A."/>
            <person name="Valas R."/>
            <person name="Veluchamy A."/>
            <person name="Ward B.J."/>
            <person name="Allen A."/>
            <person name="Barry K."/>
            <person name="Falciatore A."/>
            <person name="Ferrante M."/>
            <person name="Fortunato A.E."/>
            <person name="Gloeckner G."/>
            <person name="Gruber A."/>
            <person name="Hipkin R."/>
            <person name="Janech M."/>
            <person name="Kroth P."/>
            <person name="Leese F."/>
            <person name="Lindquist E."/>
            <person name="Lyon B.R."/>
            <person name="Martin J."/>
            <person name="Mayer C."/>
            <person name="Parker M."/>
            <person name="Quesneville H."/>
            <person name="Raymond J."/>
            <person name="Uhlig C."/>
            <person name="Valentin K.U."/>
            <person name="Worden A.Z."/>
            <person name="Armbrust E.V."/>
            <person name="Bowler C."/>
            <person name="Green B."/>
            <person name="Moulton V."/>
            <person name="Van Oosterhout C."/>
            <person name="Grigoriev I."/>
        </authorList>
    </citation>
    <scope>NUCLEOTIDE SEQUENCE [LARGE SCALE GENOMIC DNA]</scope>
    <source>
        <strain evidence="3 4">CCMP1102</strain>
    </source>
</reference>
<proteinExistence type="predicted"/>
<dbReference type="InParanoid" id="A0A1E7F2N9"/>
<keyword evidence="2" id="KW-0812">Transmembrane</keyword>
<keyword evidence="4" id="KW-1185">Reference proteome</keyword>